<dbReference type="PANTHER" id="PTHR15577:SF2">
    <property type="entry name" value="ZINC FINGER PROTEIN 318"/>
    <property type="match status" value="1"/>
</dbReference>
<dbReference type="GO" id="GO:0045892">
    <property type="term" value="P:negative regulation of DNA-templated transcription"/>
    <property type="evidence" value="ECO:0007669"/>
    <property type="project" value="TreeGrafter"/>
</dbReference>
<protein>
    <recommendedName>
        <fullName evidence="2">C2H2-type domain-containing protein</fullName>
    </recommendedName>
</protein>
<dbReference type="InterPro" id="IPR013087">
    <property type="entry name" value="Znf_C2H2_type"/>
</dbReference>
<dbReference type="InterPro" id="IPR055309">
    <property type="entry name" value="Znf318-like"/>
</dbReference>
<dbReference type="EMBL" id="GEDC01000087">
    <property type="protein sequence ID" value="JAS37211.1"/>
    <property type="molecule type" value="Transcribed_RNA"/>
</dbReference>
<sequence length="587" mass="69365">MNNNNKTRDISTEGYKENCLWELQTLYHQLQDLRYRNKLKQEKRITVNNHILEKNKKLQILIRKRINAVNKLIVEMKAKDGKQKNRLTSDQTPNITDIGIPKGYSTYSRKKSIKPVIKNPEFEVDTRFKETSVETKNVSTATETTLKDDSTQTDNKEKNKDDKDNVSYYDPEIHWCQRCNMFPQKLLDFLNHLHSNKHRNLVLENKAAESLWIVNEIDKYLECTSKEVPVTFKPIKGLQFIVPVEAFYCKLCSKWLEDIDCANNHLRTCFHDDKYNDYLKTNPQWEVDWMLKRSLALNRIISSKDELERDYGESNKSAVRLKTEKKYEISCSNNRRKRSITNNSDAGSSYNKHSHSPRNVCRKKEKMDRRNYNNSNERLGSSREIKKPYKKHYNQYSKRKDYSYDKRVFNHKNTKDYLLQKRIEYERCDFDDDFKPVSLNRDDKKKNIMRRENNRNISNHMILKQKSAMNSKSDGECSSSSEEEKKTFKLCAIGINLVDLHKPLFNNVKYNWDIYENSVVAGLLNDLQFLPTDKSNNILFSWNSCIGKLVAKCNILNTNNHKFIETKNLNDWIKKEITSSDEKVLEG</sequence>
<feature type="compositionally biased region" description="Polar residues" evidence="1">
    <location>
        <begin position="340"/>
        <end position="351"/>
    </location>
</feature>
<dbReference type="GO" id="GO:0045893">
    <property type="term" value="P:positive regulation of DNA-templated transcription"/>
    <property type="evidence" value="ECO:0007669"/>
    <property type="project" value="TreeGrafter"/>
</dbReference>
<feature type="domain" description="C2H2-type" evidence="2">
    <location>
        <begin position="249"/>
        <end position="271"/>
    </location>
</feature>
<organism evidence="3">
    <name type="scientific">Clastoptera arizonana</name>
    <name type="common">Arizona spittle bug</name>
    <dbReference type="NCBI Taxonomy" id="38151"/>
    <lineage>
        <taxon>Eukaryota</taxon>
        <taxon>Metazoa</taxon>
        <taxon>Ecdysozoa</taxon>
        <taxon>Arthropoda</taxon>
        <taxon>Hexapoda</taxon>
        <taxon>Insecta</taxon>
        <taxon>Pterygota</taxon>
        <taxon>Neoptera</taxon>
        <taxon>Paraneoptera</taxon>
        <taxon>Hemiptera</taxon>
        <taxon>Auchenorrhyncha</taxon>
        <taxon>Cercopoidea</taxon>
        <taxon>Clastopteridae</taxon>
        <taxon>Clastoptera</taxon>
    </lineage>
</organism>
<feature type="compositionally biased region" description="Basic residues" evidence="1">
    <location>
        <begin position="352"/>
        <end position="364"/>
    </location>
</feature>
<dbReference type="AlphaFoldDB" id="A0A1B6EH30"/>
<gene>
    <name evidence="3" type="ORF">g.8722</name>
</gene>
<feature type="compositionally biased region" description="Basic and acidic residues" evidence="1">
    <location>
        <begin position="145"/>
        <end position="163"/>
    </location>
</feature>
<proteinExistence type="predicted"/>
<evidence type="ECO:0000313" key="3">
    <source>
        <dbReference type="EMBL" id="JAS37211.1"/>
    </source>
</evidence>
<evidence type="ECO:0000259" key="2">
    <source>
        <dbReference type="PROSITE" id="PS00028"/>
    </source>
</evidence>
<accession>A0A1B6EH30</accession>
<feature type="region of interest" description="Disordered" evidence="1">
    <location>
        <begin position="140"/>
        <end position="163"/>
    </location>
</feature>
<dbReference type="PANTHER" id="PTHR15577">
    <property type="entry name" value="ZINC FINGER CONTAINING PROTEIN"/>
    <property type="match status" value="1"/>
</dbReference>
<dbReference type="PROSITE" id="PS00028">
    <property type="entry name" value="ZINC_FINGER_C2H2_1"/>
    <property type="match status" value="1"/>
</dbReference>
<reference evidence="3" key="1">
    <citation type="submission" date="2015-12" db="EMBL/GenBank/DDBJ databases">
        <title>De novo transcriptome assembly of four potential Pierce s Disease insect vectors from Arizona vineyards.</title>
        <authorList>
            <person name="Tassone E.E."/>
        </authorList>
    </citation>
    <scope>NUCLEOTIDE SEQUENCE</scope>
</reference>
<name>A0A1B6EH30_9HEMI</name>
<dbReference type="GO" id="GO:0005654">
    <property type="term" value="C:nucleoplasm"/>
    <property type="evidence" value="ECO:0007669"/>
    <property type="project" value="TreeGrafter"/>
</dbReference>
<evidence type="ECO:0000256" key="1">
    <source>
        <dbReference type="SAM" id="MobiDB-lite"/>
    </source>
</evidence>
<feature type="region of interest" description="Disordered" evidence="1">
    <location>
        <begin position="337"/>
        <end position="384"/>
    </location>
</feature>